<gene>
    <name evidence="6" type="ORF">DPM33_32910</name>
</gene>
<feature type="domain" description="Tyr recombinase" evidence="5">
    <location>
        <begin position="164"/>
        <end position="333"/>
    </location>
</feature>
<dbReference type="AlphaFoldDB" id="A0A330H3G6"/>
<dbReference type="GO" id="GO:0006310">
    <property type="term" value="P:DNA recombination"/>
    <property type="evidence" value="ECO:0007669"/>
    <property type="project" value="UniProtKB-KW"/>
</dbReference>
<proteinExistence type="inferred from homology"/>
<keyword evidence="2" id="KW-0229">DNA integration</keyword>
<dbReference type="InterPro" id="IPR050808">
    <property type="entry name" value="Phage_Integrase"/>
</dbReference>
<evidence type="ECO:0000256" key="4">
    <source>
        <dbReference type="ARBA" id="ARBA00023172"/>
    </source>
</evidence>
<dbReference type="InterPro" id="IPR010998">
    <property type="entry name" value="Integrase_recombinase_N"/>
</dbReference>
<evidence type="ECO:0000256" key="1">
    <source>
        <dbReference type="ARBA" id="ARBA00008857"/>
    </source>
</evidence>
<organism evidence="6 7">
    <name type="scientific">Mesorhizobium hawassense</name>
    <dbReference type="NCBI Taxonomy" id="1209954"/>
    <lineage>
        <taxon>Bacteria</taxon>
        <taxon>Pseudomonadati</taxon>
        <taxon>Pseudomonadota</taxon>
        <taxon>Alphaproteobacteria</taxon>
        <taxon>Hyphomicrobiales</taxon>
        <taxon>Phyllobacteriaceae</taxon>
        <taxon>Mesorhizobium</taxon>
    </lineage>
</organism>
<dbReference type="GO" id="GO:0015074">
    <property type="term" value="P:DNA integration"/>
    <property type="evidence" value="ECO:0007669"/>
    <property type="project" value="UniProtKB-KW"/>
</dbReference>
<dbReference type="InterPro" id="IPR053876">
    <property type="entry name" value="Phage_int_M"/>
</dbReference>
<sequence length="384" mass="42227">MRHRKPTYINEYVDRHGRARIYLRRPGHPQLALPTPLYSQEFWTAYHAAMANEPVKANRLKPGSIAAAVHGYYGSIEFKSLAATTQAVYRGVLDRFVASKYGAGPIAGMQGKHVNAIIDEMASTPAAASNFRKRLSAVMDYAVSAGMRADNPVADAKRVRYESDGHRTWTEEDIAAYREHWKVGTPERLAMEVLLHTGLRRSDAVRLGWRHAASGAFVITAQKTGAELHIPITAELARFLKSCPADNKTFIVKSGDAARSEKAFSAYISEAAANAGLPSRSSPHGLRKAACRRLAEAGCTAPEIMSITGHTDIREVERYCREASRKLLSAQAMAKLEGSFDVIKLPGLPNQSDELGNSDDNILKLLTKKGDWRSRQDSNLRPSA</sequence>
<dbReference type="Gene3D" id="1.10.443.10">
    <property type="entry name" value="Intergrase catalytic core"/>
    <property type="match status" value="1"/>
</dbReference>
<comment type="similarity">
    <text evidence="1">Belongs to the 'phage' integrase family.</text>
</comment>
<dbReference type="OrthoDB" id="7873969at2"/>
<dbReference type="PANTHER" id="PTHR30629">
    <property type="entry name" value="PROPHAGE INTEGRASE"/>
    <property type="match status" value="1"/>
</dbReference>
<protein>
    <recommendedName>
        <fullName evidence="5">Tyr recombinase domain-containing protein</fullName>
    </recommendedName>
</protein>
<dbReference type="RefSeq" id="WP_112101547.1">
    <property type="nucleotide sequence ID" value="NZ_QMBP01000027.1"/>
</dbReference>
<evidence type="ECO:0000256" key="3">
    <source>
        <dbReference type="ARBA" id="ARBA00023125"/>
    </source>
</evidence>
<dbReference type="Pfam" id="PF22022">
    <property type="entry name" value="Phage_int_M"/>
    <property type="match status" value="1"/>
</dbReference>
<keyword evidence="3" id="KW-0238">DNA-binding</keyword>
<dbReference type="GO" id="GO:0003677">
    <property type="term" value="F:DNA binding"/>
    <property type="evidence" value="ECO:0007669"/>
    <property type="project" value="UniProtKB-KW"/>
</dbReference>
<dbReference type="PROSITE" id="PS51898">
    <property type="entry name" value="TYR_RECOMBINASE"/>
    <property type="match status" value="1"/>
</dbReference>
<dbReference type="Proteomes" id="UP000251558">
    <property type="component" value="Unassembled WGS sequence"/>
</dbReference>
<keyword evidence="4" id="KW-0233">DNA recombination</keyword>
<reference evidence="7" key="1">
    <citation type="submission" date="2018-06" db="EMBL/GenBank/DDBJ databases">
        <authorList>
            <person name="Helene L.C."/>
            <person name="Dall'Agnol R."/>
            <person name="Delamuta J.R."/>
            <person name="Hungria M."/>
        </authorList>
    </citation>
    <scope>NUCLEOTIDE SEQUENCE [LARGE SCALE GENOMIC DNA]</scope>
    <source>
        <strain evidence="7">AC99b</strain>
    </source>
</reference>
<dbReference type="InterPro" id="IPR011010">
    <property type="entry name" value="DNA_brk_join_enz"/>
</dbReference>
<dbReference type="Gene3D" id="1.10.150.130">
    <property type="match status" value="1"/>
</dbReference>
<dbReference type="PANTHER" id="PTHR30629:SF2">
    <property type="entry name" value="PROPHAGE INTEGRASE INTS-RELATED"/>
    <property type="match status" value="1"/>
</dbReference>
<dbReference type="Pfam" id="PF00589">
    <property type="entry name" value="Phage_integrase"/>
    <property type="match status" value="1"/>
</dbReference>
<dbReference type="InterPro" id="IPR013762">
    <property type="entry name" value="Integrase-like_cat_sf"/>
</dbReference>
<evidence type="ECO:0000313" key="7">
    <source>
        <dbReference type="Proteomes" id="UP000251558"/>
    </source>
</evidence>
<reference evidence="6 7" key="2">
    <citation type="submission" date="2018-07" db="EMBL/GenBank/DDBJ databases">
        <title>Diversity of Mesorhizobium strains in Brazil.</title>
        <authorList>
            <person name="Helene L.C.F."/>
            <person name="Dall'Agnol R."/>
            <person name="Delamuta J.R.M."/>
            <person name="Hungria M."/>
        </authorList>
    </citation>
    <scope>NUCLEOTIDE SEQUENCE [LARGE SCALE GENOMIC DNA]</scope>
    <source>
        <strain evidence="6 7">AC99b</strain>
    </source>
</reference>
<comment type="caution">
    <text evidence="6">The sequence shown here is derived from an EMBL/GenBank/DDBJ whole genome shotgun (WGS) entry which is preliminary data.</text>
</comment>
<evidence type="ECO:0000313" key="6">
    <source>
        <dbReference type="EMBL" id="RAZ83213.1"/>
    </source>
</evidence>
<name>A0A330H3G6_9HYPH</name>
<evidence type="ECO:0000259" key="5">
    <source>
        <dbReference type="PROSITE" id="PS51898"/>
    </source>
</evidence>
<keyword evidence="7" id="KW-1185">Reference proteome</keyword>
<evidence type="ECO:0000256" key="2">
    <source>
        <dbReference type="ARBA" id="ARBA00022908"/>
    </source>
</evidence>
<dbReference type="InterPro" id="IPR002104">
    <property type="entry name" value="Integrase_catalytic"/>
</dbReference>
<accession>A0A330H3G6</accession>
<dbReference type="EMBL" id="QMBP01000027">
    <property type="protein sequence ID" value="RAZ83213.1"/>
    <property type="molecule type" value="Genomic_DNA"/>
</dbReference>
<dbReference type="SUPFAM" id="SSF56349">
    <property type="entry name" value="DNA breaking-rejoining enzymes"/>
    <property type="match status" value="1"/>
</dbReference>